<proteinExistence type="predicted"/>
<dbReference type="GO" id="GO:0016780">
    <property type="term" value="F:phosphotransferase activity, for other substituted phosphate groups"/>
    <property type="evidence" value="ECO:0007669"/>
    <property type="project" value="InterPro"/>
</dbReference>
<evidence type="ECO:0000313" key="8">
    <source>
        <dbReference type="EMBL" id="CCQ89768.1"/>
    </source>
</evidence>
<protein>
    <recommendedName>
        <fullName evidence="10">Undecaprenyl-phosphate alpha-N-acetylglucosaminyl 1-phosphate transferase</fullName>
    </recommendedName>
</protein>
<dbReference type="Proteomes" id="UP000011704">
    <property type="component" value="Unassembled WGS sequence"/>
</dbReference>
<feature type="transmembrane region" description="Helical" evidence="7">
    <location>
        <begin position="27"/>
        <end position="51"/>
    </location>
</feature>
<keyword evidence="4 7" id="KW-0812">Transmembrane</keyword>
<organism evidence="8 9">
    <name type="scientific">Nitrospina gracilis (strain 3/211)</name>
    <dbReference type="NCBI Taxonomy" id="1266370"/>
    <lineage>
        <taxon>Bacteria</taxon>
        <taxon>Pseudomonadati</taxon>
        <taxon>Nitrospinota/Tectimicrobiota group</taxon>
        <taxon>Nitrospinota</taxon>
        <taxon>Nitrospinia</taxon>
        <taxon>Nitrospinales</taxon>
        <taxon>Nitrospinaceae</taxon>
        <taxon>Nitrospina</taxon>
    </lineage>
</organism>
<dbReference type="GO" id="GO:0044038">
    <property type="term" value="P:cell wall macromolecule biosynthetic process"/>
    <property type="evidence" value="ECO:0007669"/>
    <property type="project" value="TreeGrafter"/>
</dbReference>
<keyword evidence="2" id="KW-1003">Cell membrane</keyword>
<keyword evidence="6 7" id="KW-0472">Membrane</keyword>
<evidence type="ECO:0000256" key="6">
    <source>
        <dbReference type="ARBA" id="ARBA00023136"/>
    </source>
</evidence>
<dbReference type="PANTHER" id="PTHR22926:SF3">
    <property type="entry name" value="UNDECAPRENYL-PHOSPHATE ALPHA-N-ACETYLGLUCOSAMINYL 1-PHOSPHATE TRANSFERASE"/>
    <property type="match status" value="1"/>
</dbReference>
<evidence type="ECO:0000256" key="2">
    <source>
        <dbReference type="ARBA" id="ARBA00022475"/>
    </source>
</evidence>
<keyword evidence="9" id="KW-1185">Reference proteome</keyword>
<comment type="subcellular location">
    <subcellularLocation>
        <location evidence="1">Cell membrane</location>
        <topology evidence="1">Multi-pass membrane protein</topology>
    </subcellularLocation>
</comment>
<gene>
    <name evidence="8" type="ORF">NITGR_170025</name>
</gene>
<dbReference type="EMBL" id="CAQJ01000019">
    <property type="protein sequence ID" value="CCQ89768.1"/>
    <property type="molecule type" value="Genomic_DNA"/>
</dbReference>
<evidence type="ECO:0000256" key="7">
    <source>
        <dbReference type="SAM" id="Phobius"/>
    </source>
</evidence>
<keyword evidence="5 7" id="KW-1133">Transmembrane helix</keyword>
<evidence type="ECO:0000256" key="5">
    <source>
        <dbReference type="ARBA" id="ARBA00022989"/>
    </source>
</evidence>
<dbReference type="STRING" id="1266370.NITGR_170025"/>
<evidence type="ECO:0000256" key="3">
    <source>
        <dbReference type="ARBA" id="ARBA00022679"/>
    </source>
</evidence>
<dbReference type="InParanoid" id="M1YWB2"/>
<dbReference type="GO" id="GO:0005886">
    <property type="term" value="C:plasma membrane"/>
    <property type="evidence" value="ECO:0007669"/>
    <property type="project" value="UniProtKB-SubCell"/>
</dbReference>
<evidence type="ECO:0000313" key="9">
    <source>
        <dbReference type="Proteomes" id="UP000011704"/>
    </source>
</evidence>
<dbReference type="GO" id="GO:0071555">
    <property type="term" value="P:cell wall organization"/>
    <property type="evidence" value="ECO:0007669"/>
    <property type="project" value="TreeGrafter"/>
</dbReference>
<sequence length="196" mass="22471">MKPRFWPSFWRAACSVFCSSISPPAKIYLGNTGSLPLGLLVSLIFVSVWTGGFQDEVYFILPISMLVVPISDTVFAFFRRIFKGESPFSRDADHLHHRLAKLGFTPRQSISILFGVTLYFDLITLIYTHNIDRIPFFTPLFLLFLVLNVSLLILTLIHFEYTRNGDRLFIQQLMPRPYPLIGCLVVLNVGFFIGTW</sequence>
<name>M1YWB2_NITG3</name>
<feature type="transmembrane region" description="Helical" evidence="7">
    <location>
        <begin position="57"/>
        <end position="78"/>
    </location>
</feature>
<feature type="transmembrane region" description="Helical" evidence="7">
    <location>
        <begin position="178"/>
        <end position="195"/>
    </location>
</feature>
<feature type="transmembrane region" description="Helical" evidence="7">
    <location>
        <begin position="110"/>
        <end position="128"/>
    </location>
</feature>
<evidence type="ECO:0000256" key="1">
    <source>
        <dbReference type="ARBA" id="ARBA00004651"/>
    </source>
</evidence>
<keyword evidence="3" id="KW-0808">Transferase</keyword>
<reference evidence="8 9" key="1">
    <citation type="journal article" date="2013" name="Front. Microbiol.">
        <title>The genome of Nitrospina gracilis illuminates the metabolism and evolution of the major marine nitrite oxidizer.</title>
        <authorList>
            <person name="Luecker S."/>
            <person name="Nowka B."/>
            <person name="Rattei T."/>
            <person name="Spieck E."/>
            <person name="and Daims H."/>
        </authorList>
    </citation>
    <scope>NUCLEOTIDE SEQUENCE [LARGE SCALE GENOMIC DNA]</scope>
    <source>
        <strain evidence="8 9">3/211</strain>
    </source>
</reference>
<comment type="caution">
    <text evidence="8">The sequence shown here is derived from an EMBL/GenBank/DDBJ whole genome shotgun (WGS) entry which is preliminary data.</text>
</comment>
<accession>M1YWB2</accession>
<dbReference type="AlphaFoldDB" id="M1YWB2"/>
<evidence type="ECO:0000256" key="4">
    <source>
        <dbReference type="ARBA" id="ARBA00022692"/>
    </source>
</evidence>
<feature type="transmembrane region" description="Helical" evidence="7">
    <location>
        <begin position="134"/>
        <end position="157"/>
    </location>
</feature>
<dbReference type="GO" id="GO:0009103">
    <property type="term" value="P:lipopolysaccharide biosynthetic process"/>
    <property type="evidence" value="ECO:0007669"/>
    <property type="project" value="TreeGrafter"/>
</dbReference>
<dbReference type="InterPro" id="IPR000715">
    <property type="entry name" value="Glycosyl_transferase_4"/>
</dbReference>
<dbReference type="PANTHER" id="PTHR22926">
    <property type="entry name" value="PHOSPHO-N-ACETYLMURAMOYL-PENTAPEPTIDE-TRANSFERASE"/>
    <property type="match status" value="1"/>
</dbReference>
<dbReference type="HOGENOM" id="CLU_1388954_0_0_0"/>
<evidence type="ECO:0008006" key="10">
    <source>
        <dbReference type="Google" id="ProtNLM"/>
    </source>
</evidence>